<dbReference type="PROSITE" id="PS50011">
    <property type="entry name" value="PROTEIN_KINASE_DOM"/>
    <property type="match status" value="1"/>
</dbReference>
<evidence type="ECO:0000313" key="2">
    <source>
        <dbReference type="EMBL" id="CAE8647208.1"/>
    </source>
</evidence>
<accession>A0A813I960</accession>
<feature type="non-terminal residue" evidence="2">
    <location>
        <position position="1"/>
    </location>
</feature>
<sequence length="480" mass="54233">RLFACWNAGSAATVQAWRMSEDPASDPVVDNVADKAAFPASRCGYCPCGRPGSRSHRCLAHVIRLGKFLGEAAAKLLCHHRVRRVAIARNDAIVKFPARKDRRNALRQGFRKFAEERRHFWLERKVLSMRVVLWRSFLLHLSHIFAGLLDRCLELLGGRQASTGLPNDLLERFRLLQVEDTGPHGQVFCACPNDEGYWVTLKDKGPLVAIRIRDKSRGQVIRLNLRKASRLLRNEATTSGGAALRLLRKVLARLGLLRSLVEHECIAKLIDVMDTPEFFIEVMEYLPGGSVYQHLEKREFDEYEACKIMKRVFKALEYLHSKGLIHRDIRLSQLILAVPEDLGSVKLSDLWCMARLPRKRADREPAIMDESRPVDVATTAPEVLLRGEWSDKSDVWSAGCALFELLHGHPPYGGTGEALVQRICTKSAEFSQTSKEGLSQSALDLLYSLLKHNPQHRPSASAVLKHPWFKEFTGNARNNI</sequence>
<dbReference type="Proteomes" id="UP000626109">
    <property type="component" value="Unassembled WGS sequence"/>
</dbReference>
<protein>
    <recommendedName>
        <fullName evidence="1">Protein kinase domain-containing protein</fullName>
    </recommendedName>
</protein>
<gene>
    <name evidence="2" type="ORF">PGLA2088_LOCUS5475</name>
</gene>
<dbReference type="GO" id="GO:0005634">
    <property type="term" value="C:nucleus"/>
    <property type="evidence" value="ECO:0007669"/>
    <property type="project" value="TreeGrafter"/>
</dbReference>
<reference evidence="2" key="1">
    <citation type="submission" date="2021-02" db="EMBL/GenBank/DDBJ databases">
        <authorList>
            <person name="Dougan E. K."/>
            <person name="Rhodes N."/>
            <person name="Thang M."/>
            <person name="Chan C."/>
        </authorList>
    </citation>
    <scope>NUCLEOTIDE SEQUENCE</scope>
</reference>
<dbReference type="InterPro" id="IPR000719">
    <property type="entry name" value="Prot_kinase_dom"/>
</dbReference>
<evidence type="ECO:0000259" key="1">
    <source>
        <dbReference type="PROSITE" id="PS50011"/>
    </source>
</evidence>
<dbReference type="PANTHER" id="PTHR44167:SF24">
    <property type="entry name" value="SERINE_THREONINE-PROTEIN KINASE CHK2"/>
    <property type="match status" value="1"/>
</dbReference>
<comment type="caution">
    <text evidence="2">The sequence shown here is derived from an EMBL/GenBank/DDBJ whole genome shotgun (WGS) entry which is preliminary data.</text>
</comment>
<name>A0A813I960_POLGL</name>
<organism evidence="2 3">
    <name type="scientific">Polarella glacialis</name>
    <name type="common">Dinoflagellate</name>
    <dbReference type="NCBI Taxonomy" id="89957"/>
    <lineage>
        <taxon>Eukaryota</taxon>
        <taxon>Sar</taxon>
        <taxon>Alveolata</taxon>
        <taxon>Dinophyceae</taxon>
        <taxon>Suessiales</taxon>
        <taxon>Suessiaceae</taxon>
        <taxon>Polarella</taxon>
    </lineage>
</organism>
<evidence type="ECO:0000313" key="3">
    <source>
        <dbReference type="Proteomes" id="UP000626109"/>
    </source>
</evidence>
<dbReference type="GO" id="GO:0005524">
    <property type="term" value="F:ATP binding"/>
    <property type="evidence" value="ECO:0007669"/>
    <property type="project" value="InterPro"/>
</dbReference>
<dbReference type="Gene3D" id="1.10.510.10">
    <property type="entry name" value="Transferase(Phosphotransferase) domain 1"/>
    <property type="match status" value="1"/>
</dbReference>
<dbReference type="GO" id="GO:0004674">
    <property type="term" value="F:protein serine/threonine kinase activity"/>
    <property type="evidence" value="ECO:0007669"/>
    <property type="project" value="TreeGrafter"/>
</dbReference>
<feature type="domain" description="Protein kinase" evidence="1">
    <location>
        <begin position="173"/>
        <end position="469"/>
    </location>
</feature>
<proteinExistence type="predicted"/>
<dbReference type="SUPFAM" id="SSF56112">
    <property type="entry name" value="Protein kinase-like (PK-like)"/>
    <property type="match status" value="1"/>
</dbReference>
<dbReference type="AlphaFoldDB" id="A0A813I960"/>
<dbReference type="PANTHER" id="PTHR44167">
    <property type="entry name" value="OVARIAN-SPECIFIC SERINE/THREONINE-PROTEIN KINASE LOK-RELATED"/>
    <property type="match status" value="1"/>
</dbReference>
<dbReference type="GO" id="GO:0044773">
    <property type="term" value="P:mitotic DNA damage checkpoint signaling"/>
    <property type="evidence" value="ECO:0007669"/>
    <property type="project" value="TreeGrafter"/>
</dbReference>
<dbReference type="EMBL" id="CAJNNW010005202">
    <property type="protein sequence ID" value="CAE8647208.1"/>
    <property type="molecule type" value="Genomic_DNA"/>
</dbReference>
<dbReference type="Pfam" id="PF00069">
    <property type="entry name" value="Pkinase"/>
    <property type="match status" value="1"/>
</dbReference>
<dbReference type="InterPro" id="IPR011009">
    <property type="entry name" value="Kinase-like_dom_sf"/>
</dbReference>